<evidence type="ECO:0000313" key="2">
    <source>
        <dbReference type="EMBL" id="TGL43820.1"/>
    </source>
</evidence>
<sequence length="423" mass="47619">MQRGKLILFFSLAILVAALWSILEVPEKYFPEQIQESVIFPHNSEIDAVKDPEDLSKKGIRLLDGNVPAQDEVLLQEDLGRAFIASMDGSIWILDLKKNQAEPFVRTPLLPGGMVAHPKDPDRIYFCVSRGKKEDPVDPNGPGIYELRVSTKSVRKIATFVPKVPDRLGNTISSYGKFYPNSKQVTLRFSEMNGENSRRVEKADDLAISRDGERIYFTEPYDHPGAILGVSTQSRNEALTLGKNGNIWKIDLKAGTVSLVAHKYSYVDGILLEYANNSDQETSILVNELSRFRLLRLYLSGDKAGEDEIVIDGLPGFPDGMDRDPSGRIWIALVIERSKLVTWLHAHPFWKHLVLYIPERIQPVSRRTALLILSPDGKTPLYYGVHNGSLFSSLIVVIPGKERIYLAVYEKDHKGLHIMPYPI</sequence>
<proteinExistence type="predicted"/>
<evidence type="ECO:0000313" key="4">
    <source>
        <dbReference type="Proteomes" id="UP000297946"/>
    </source>
</evidence>
<dbReference type="EMBL" id="RQGC01000001">
    <property type="protein sequence ID" value="TGL43820.1"/>
    <property type="molecule type" value="Genomic_DNA"/>
</dbReference>
<reference evidence="2" key="1">
    <citation type="submission" date="2018-10" db="EMBL/GenBank/DDBJ databases">
        <authorList>
            <person name="Vincent A.T."/>
            <person name="Schiettekatte O."/>
            <person name="Bourhy P."/>
            <person name="Veyrier F.J."/>
            <person name="Picardeau M."/>
        </authorList>
    </citation>
    <scope>NUCLEOTIDE SEQUENCE</scope>
    <source>
        <strain evidence="2">201702690</strain>
    </source>
</reference>
<dbReference type="OrthoDB" id="315432at2"/>
<organism evidence="1 4">
    <name type="scientific">Leptospira langatensis</name>
    <dbReference type="NCBI Taxonomy" id="2484983"/>
    <lineage>
        <taxon>Bacteria</taxon>
        <taxon>Pseudomonadati</taxon>
        <taxon>Spirochaetota</taxon>
        <taxon>Spirochaetia</taxon>
        <taxon>Leptospirales</taxon>
        <taxon>Leptospiraceae</taxon>
        <taxon>Leptospira</taxon>
    </lineage>
</organism>
<evidence type="ECO:0000313" key="3">
    <source>
        <dbReference type="Proteomes" id="UP000297273"/>
    </source>
</evidence>
<reference evidence="3 4" key="2">
    <citation type="journal article" date="2019" name="PLoS Negl. Trop. Dis.">
        <title>Revisiting the worldwide diversity of Leptospira species in the environment.</title>
        <authorList>
            <person name="Vincent A.T."/>
            <person name="Schiettekatte O."/>
            <person name="Bourhy P."/>
            <person name="Veyrier F.J."/>
            <person name="Picardeau M."/>
        </authorList>
    </citation>
    <scope>NUCLEOTIDE SEQUENCE [LARGE SCALE GENOMIC DNA]</scope>
    <source>
        <strain evidence="3">201702690</strain>
        <strain evidence="1 4">SSW18</strain>
    </source>
</reference>
<dbReference type="Proteomes" id="UP000297946">
    <property type="component" value="Unassembled WGS sequence"/>
</dbReference>
<protein>
    <recommendedName>
        <fullName evidence="5">SMP-30/gluconolaconase/LRE-like region</fullName>
    </recommendedName>
</protein>
<evidence type="ECO:0000313" key="1">
    <source>
        <dbReference type="EMBL" id="TGJ98657.1"/>
    </source>
</evidence>
<evidence type="ECO:0008006" key="5">
    <source>
        <dbReference type="Google" id="ProtNLM"/>
    </source>
</evidence>
<dbReference type="InterPro" id="IPR011042">
    <property type="entry name" value="6-blade_b-propeller_TolB-like"/>
</dbReference>
<name>A0A5F1ZZZ8_9LEPT</name>
<dbReference type="SUPFAM" id="SSF63829">
    <property type="entry name" value="Calcium-dependent phosphotriesterase"/>
    <property type="match status" value="1"/>
</dbReference>
<dbReference type="PANTHER" id="PTHR10426">
    <property type="entry name" value="STRICTOSIDINE SYNTHASE-RELATED"/>
    <property type="match status" value="1"/>
</dbReference>
<dbReference type="Proteomes" id="UP000297273">
    <property type="component" value="Unassembled WGS sequence"/>
</dbReference>
<comment type="caution">
    <text evidence="1">The sequence shown here is derived from an EMBL/GenBank/DDBJ whole genome shotgun (WGS) entry which is preliminary data.</text>
</comment>
<accession>A0A5F1ZZZ8</accession>
<keyword evidence="3" id="KW-1185">Reference proteome</keyword>
<dbReference type="Gene3D" id="2.120.10.30">
    <property type="entry name" value="TolB, C-terminal domain"/>
    <property type="match status" value="1"/>
</dbReference>
<gene>
    <name evidence="1" type="ORF">EHO57_17470</name>
    <name evidence="2" type="ORF">EHQ53_01330</name>
</gene>
<dbReference type="EMBL" id="RQER01000011">
    <property type="protein sequence ID" value="TGJ98657.1"/>
    <property type="molecule type" value="Genomic_DNA"/>
</dbReference>
<dbReference type="AlphaFoldDB" id="A0A5F1ZZZ8"/>
<dbReference type="GO" id="GO:0016787">
    <property type="term" value="F:hydrolase activity"/>
    <property type="evidence" value="ECO:0007669"/>
    <property type="project" value="TreeGrafter"/>
</dbReference>
<dbReference type="PANTHER" id="PTHR10426:SF88">
    <property type="entry name" value="ADIPOCYTE PLASMA MEMBRANE-ASSOCIATED PROTEIN HEMOMUCIN-RELATED"/>
    <property type="match status" value="1"/>
</dbReference>